<keyword evidence="3" id="KW-1185">Reference proteome</keyword>
<gene>
    <name evidence="2" type="ORF">BU23DRAFT_398536</name>
</gene>
<feature type="domain" description="DUF6590" evidence="1">
    <location>
        <begin position="84"/>
        <end position="233"/>
    </location>
</feature>
<dbReference type="Proteomes" id="UP000800036">
    <property type="component" value="Unassembled WGS sequence"/>
</dbReference>
<proteinExistence type="predicted"/>
<organism evidence="2 3">
    <name type="scientific">Bimuria novae-zelandiae CBS 107.79</name>
    <dbReference type="NCBI Taxonomy" id="1447943"/>
    <lineage>
        <taxon>Eukaryota</taxon>
        <taxon>Fungi</taxon>
        <taxon>Dikarya</taxon>
        <taxon>Ascomycota</taxon>
        <taxon>Pezizomycotina</taxon>
        <taxon>Dothideomycetes</taxon>
        <taxon>Pleosporomycetidae</taxon>
        <taxon>Pleosporales</taxon>
        <taxon>Massarineae</taxon>
        <taxon>Didymosphaeriaceae</taxon>
        <taxon>Bimuria</taxon>
    </lineage>
</organism>
<dbReference type="InterPro" id="IPR046497">
    <property type="entry name" value="DUF6590"/>
</dbReference>
<feature type="non-terminal residue" evidence="2">
    <location>
        <position position="1"/>
    </location>
</feature>
<sequence>WLWDPARQDYYYVTQDASSGYAAARSSYVQRPRVDSSNGPAIPDPVDTDVRAVVPHLILGTPETGWYEPLDSSYRMRTGAEVYDFFKVGKVFAMLHIQAASFTPLQAMSDNITVVKYGEHAFSQIRRFVVVEVRRGFVYACPITTYNGRGTLKAGCVPSEHSAVYIKGSTLHLFPGEQEAGLTKHAIAVEPANRSIFMNFASRLHYAKVYPVEMNVKVKDIGDVVPEDMSYLIQY</sequence>
<protein>
    <recommendedName>
        <fullName evidence="1">DUF6590 domain-containing protein</fullName>
    </recommendedName>
</protein>
<evidence type="ECO:0000313" key="2">
    <source>
        <dbReference type="EMBL" id="KAF1967857.1"/>
    </source>
</evidence>
<dbReference type="AlphaFoldDB" id="A0A6A5V3H4"/>
<dbReference type="Pfam" id="PF20233">
    <property type="entry name" value="DUF6590"/>
    <property type="match status" value="1"/>
</dbReference>
<dbReference type="EMBL" id="ML976727">
    <property type="protein sequence ID" value="KAF1967857.1"/>
    <property type="molecule type" value="Genomic_DNA"/>
</dbReference>
<reference evidence="2" key="1">
    <citation type="journal article" date="2020" name="Stud. Mycol.">
        <title>101 Dothideomycetes genomes: a test case for predicting lifestyles and emergence of pathogens.</title>
        <authorList>
            <person name="Haridas S."/>
            <person name="Albert R."/>
            <person name="Binder M."/>
            <person name="Bloem J."/>
            <person name="Labutti K."/>
            <person name="Salamov A."/>
            <person name="Andreopoulos B."/>
            <person name="Baker S."/>
            <person name="Barry K."/>
            <person name="Bills G."/>
            <person name="Bluhm B."/>
            <person name="Cannon C."/>
            <person name="Castanera R."/>
            <person name="Culley D."/>
            <person name="Daum C."/>
            <person name="Ezra D."/>
            <person name="Gonzalez J."/>
            <person name="Henrissat B."/>
            <person name="Kuo A."/>
            <person name="Liang C."/>
            <person name="Lipzen A."/>
            <person name="Lutzoni F."/>
            <person name="Magnuson J."/>
            <person name="Mondo S."/>
            <person name="Nolan M."/>
            <person name="Ohm R."/>
            <person name="Pangilinan J."/>
            <person name="Park H.-J."/>
            <person name="Ramirez L."/>
            <person name="Alfaro M."/>
            <person name="Sun H."/>
            <person name="Tritt A."/>
            <person name="Yoshinaga Y."/>
            <person name="Zwiers L.-H."/>
            <person name="Turgeon B."/>
            <person name="Goodwin S."/>
            <person name="Spatafora J."/>
            <person name="Crous P."/>
            <person name="Grigoriev I."/>
        </authorList>
    </citation>
    <scope>NUCLEOTIDE SEQUENCE</scope>
    <source>
        <strain evidence="2">CBS 107.79</strain>
    </source>
</reference>
<dbReference type="PANTHER" id="PTHR35391">
    <property type="entry name" value="C2H2-TYPE DOMAIN-CONTAINING PROTEIN-RELATED"/>
    <property type="match status" value="1"/>
</dbReference>
<name>A0A6A5V3H4_9PLEO</name>
<feature type="non-terminal residue" evidence="2">
    <location>
        <position position="235"/>
    </location>
</feature>
<evidence type="ECO:0000259" key="1">
    <source>
        <dbReference type="Pfam" id="PF20233"/>
    </source>
</evidence>
<evidence type="ECO:0000313" key="3">
    <source>
        <dbReference type="Proteomes" id="UP000800036"/>
    </source>
</evidence>
<dbReference type="PANTHER" id="PTHR35391:SF5">
    <property type="entry name" value="DUF6590 DOMAIN-CONTAINING PROTEIN"/>
    <property type="match status" value="1"/>
</dbReference>
<dbReference type="OrthoDB" id="3559580at2759"/>
<accession>A0A6A5V3H4</accession>